<gene>
    <name evidence="2" type="ORF">D9757_012224</name>
</gene>
<dbReference type="OrthoDB" id="3063647at2759"/>
<keyword evidence="1" id="KW-0732">Signal</keyword>
<evidence type="ECO:0000313" key="2">
    <source>
        <dbReference type="EMBL" id="KAF5367220.1"/>
    </source>
</evidence>
<reference evidence="2 3" key="1">
    <citation type="journal article" date="2020" name="ISME J.">
        <title>Uncovering the hidden diversity of litter-decomposition mechanisms in mushroom-forming fungi.</title>
        <authorList>
            <person name="Floudas D."/>
            <person name="Bentzer J."/>
            <person name="Ahren D."/>
            <person name="Johansson T."/>
            <person name="Persson P."/>
            <person name="Tunlid A."/>
        </authorList>
    </citation>
    <scope>NUCLEOTIDE SEQUENCE [LARGE SCALE GENOMIC DNA]</scope>
    <source>
        <strain evidence="2 3">CBS 406.79</strain>
    </source>
</reference>
<keyword evidence="3" id="KW-1185">Reference proteome</keyword>
<sequence length="252" mass="26340">MTVAKRFLVAVSVVLFGDQVLAIPQTITSPPPSTATLYDIIPSQQVSLFQNSSNFETLDGTYEATATILGVSSGLDGESETTYSFGRYLSINEVWTATSTDSEGQVATQTVTSFLFADTLNWTLVASSGGFWETESPYITTNPADGGPDYVEGGYLSCSYESGHTSALCTGLDLGPGFATVTAGSQVATVTEVQTFSVGYEGLISAFTVVTQAAPVETGSPKSNGELGRNLKGMCWSSAGVLSIFIAFGLSL</sequence>
<evidence type="ECO:0000256" key="1">
    <source>
        <dbReference type="SAM" id="SignalP"/>
    </source>
</evidence>
<accession>A0A8H5LRE5</accession>
<protein>
    <submittedName>
        <fullName evidence="2">Uncharacterized protein</fullName>
    </submittedName>
</protein>
<organism evidence="2 3">
    <name type="scientific">Collybiopsis confluens</name>
    <dbReference type="NCBI Taxonomy" id="2823264"/>
    <lineage>
        <taxon>Eukaryota</taxon>
        <taxon>Fungi</taxon>
        <taxon>Dikarya</taxon>
        <taxon>Basidiomycota</taxon>
        <taxon>Agaricomycotina</taxon>
        <taxon>Agaricomycetes</taxon>
        <taxon>Agaricomycetidae</taxon>
        <taxon>Agaricales</taxon>
        <taxon>Marasmiineae</taxon>
        <taxon>Omphalotaceae</taxon>
        <taxon>Collybiopsis</taxon>
    </lineage>
</organism>
<name>A0A8H5LRE5_9AGAR</name>
<dbReference type="AlphaFoldDB" id="A0A8H5LRE5"/>
<dbReference type="EMBL" id="JAACJN010000145">
    <property type="protein sequence ID" value="KAF5367220.1"/>
    <property type="molecule type" value="Genomic_DNA"/>
</dbReference>
<feature type="signal peptide" evidence="1">
    <location>
        <begin position="1"/>
        <end position="22"/>
    </location>
</feature>
<evidence type="ECO:0000313" key="3">
    <source>
        <dbReference type="Proteomes" id="UP000518752"/>
    </source>
</evidence>
<proteinExistence type="predicted"/>
<feature type="chain" id="PRO_5034240343" evidence="1">
    <location>
        <begin position="23"/>
        <end position="252"/>
    </location>
</feature>
<comment type="caution">
    <text evidence="2">The sequence shown here is derived from an EMBL/GenBank/DDBJ whole genome shotgun (WGS) entry which is preliminary data.</text>
</comment>
<dbReference type="Proteomes" id="UP000518752">
    <property type="component" value="Unassembled WGS sequence"/>
</dbReference>